<name>A0ABY8BX11_9MICO</name>
<keyword evidence="4" id="KW-1185">Reference proteome</keyword>
<dbReference type="Proteomes" id="UP001214553">
    <property type="component" value="Chromosome"/>
</dbReference>
<feature type="transmembrane region" description="Helical" evidence="2">
    <location>
        <begin position="12"/>
        <end position="29"/>
    </location>
</feature>
<dbReference type="RefSeq" id="WP_275277395.1">
    <property type="nucleotide sequence ID" value="NZ_CP119108.1"/>
</dbReference>
<evidence type="ECO:0000313" key="4">
    <source>
        <dbReference type="Proteomes" id="UP001214553"/>
    </source>
</evidence>
<reference evidence="3 4" key="1">
    <citation type="submission" date="2023-03" db="EMBL/GenBank/DDBJ databases">
        <title>Genome sequence of Microbacterium sp. KACC 23027.</title>
        <authorList>
            <person name="Kim S."/>
            <person name="Heo J."/>
            <person name="Kwon S.-W."/>
        </authorList>
    </citation>
    <scope>NUCLEOTIDE SEQUENCE [LARGE SCALE GENOMIC DNA]</scope>
    <source>
        <strain evidence="3 4">KACC 23027</strain>
    </source>
</reference>
<evidence type="ECO:0000256" key="1">
    <source>
        <dbReference type="SAM" id="Coils"/>
    </source>
</evidence>
<sequence>MDPIWAAATELWWVVPAAAGAGAAGFFALRTRQTAKGKRLGYDAARLELREARGQARSAAVTARMARAETARVLADRAASRADAVAVASARRALRDAQLASKAALARVKTARVRVSAEHAALKAEGLPLERLSARHDAVLTRWMRYETDPGLALAFPAMSDARDPHTAAFFVALQQARDRRPGSSARVTASDFSVYRRAVDELERAFENAERSARGEKVQTELPDALRDAARTIVERSTEAFSRAVDLLGDWNARRHDR</sequence>
<dbReference type="EMBL" id="CP119108">
    <property type="protein sequence ID" value="WEG08057.1"/>
    <property type="molecule type" value="Genomic_DNA"/>
</dbReference>
<proteinExistence type="predicted"/>
<evidence type="ECO:0000313" key="3">
    <source>
        <dbReference type="EMBL" id="WEG08057.1"/>
    </source>
</evidence>
<keyword evidence="2" id="KW-0812">Transmembrane</keyword>
<feature type="coiled-coil region" evidence="1">
    <location>
        <begin position="193"/>
        <end position="220"/>
    </location>
</feature>
<accession>A0ABY8BX11</accession>
<evidence type="ECO:0000256" key="2">
    <source>
        <dbReference type="SAM" id="Phobius"/>
    </source>
</evidence>
<gene>
    <name evidence="3" type="ORF">PU630_12515</name>
</gene>
<organism evidence="3 4">
    <name type="scientific">Microbacterium horticulturae</name>
    <dbReference type="NCBI Taxonomy" id="3028316"/>
    <lineage>
        <taxon>Bacteria</taxon>
        <taxon>Bacillati</taxon>
        <taxon>Actinomycetota</taxon>
        <taxon>Actinomycetes</taxon>
        <taxon>Micrococcales</taxon>
        <taxon>Microbacteriaceae</taxon>
        <taxon>Microbacterium</taxon>
    </lineage>
</organism>
<keyword evidence="1" id="KW-0175">Coiled coil</keyword>
<keyword evidence="2" id="KW-1133">Transmembrane helix</keyword>
<protein>
    <submittedName>
        <fullName evidence="3">Uncharacterized protein</fullName>
    </submittedName>
</protein>
<keyword evidence="2" id="KW-0472">Membrane</keyword>